<reference evidence="2" key="2">
    <citation type="submission" date="2023-06" db="EMBL/GenBank/DDBJ databases">
        <authorList>
            <consortium name="Lawrence Berkeley National Laboratory"/>
            <person name="Haridas S."/>
            <person name="Hensen N."/>
            <person name="Bonometti L."/>
            <person name="Westerberg I."/>
            <person name="Brannstrom I.O."/>
            <person name="Guillou S."/>
            <person name="Cros-Aarteil S."/>
            <person name="Calhoun S."/>
            <person name="Kuo A."/>
            <person name="Mondo S."/>
            <person name="Pangilinan J."/>
            <person name="Riley R."/>
            <person name="Labutti K."/>
            <person name="Andreopoulos B."/>
            <person name="Lipzen A."/>
            <person name="Chen C."/>
            <person name="Yanf M."/>
            <person name="Daum C."/>
            <person name="Ng V."/>
            <person name="Clum A."/>
            <person name="Steindorff A."/>
            <person name="Ohm R."/>
            <person name="Martin F."/>
            <person name="Silar P."/>
            <person name="Natvig D."/>
            <person name="Lalanne C."/>
            <person name="Gautier V."/>
            <person name="Ament-Velasquez S.L."/>
            <person name="Kruys A."/>
            <person name="Hutchinson M.I."/>
            <person name="Powell A.J."/>
            <person name="Barry K."/>
            <person name="Miller A.N."/>
            <person name="Grigoriev I.V."/>
            <person name="Debuchy R."/>
            <person name="Gladieux P."/>
            <person name="Thoren M.H."/>
            <person name="Johannesson H."/>
        </authorList>
    </citation>
    <scope>NUCLEOTIDE SEQUENCE</scope>
    <source>
        <strain evidence="2">CBS 958.72</strain>
    </source>
</reference>
<keyword evidence="1" id="KW-0732">Signal</keyword>
<organism evidence="2 3">
    <name type="scientific">Lasiosphaeria ovina</name>
    <dbReference type="NCBI Taxonomy" id="92902"/>
    <lineage>
        <taxon>Eukaryota</taxon>
        <taxon>Fungi</taxon>
        <taxon>Dikarya</taxon>
        <taxon>Ascomycota</taxon>
        <taxon>Pezizomycotina</taxon>
        <taxon>Sordariomycetes</taxon>
        <taxon>Sordariomycetidae</taxon>
        <taxon>Sordariales</taxon>
        <taxon>Lasiosphaeriaceae</taxon>
        <taxon>Lasiosphaeria</taxon>
    </lineage>
</organism>
<name>A0AAE0K4E5_9PEZI</name>
<evidence type="ECO:0008006" key="4">
    <source>
        <dbReference type="Google" id="ProtNLM"/>
    </source>
</evidence>
<dbReference type="EMBL" id="JAULSN010000006">
    <property type="protein sequence ID" value="KAK3369170.1"/>
    <property type="molecule type" value="Genomic_DNA"/>
</dbReference>
<feature type="chain" id="PRO_5042100019" description="Secreted protein" evidence="1">
    <location>
        <begin position="24"/>
        <end position="176"/>
    </location>
</feature>
<feature type="signal peptide" evidence="1">
    <location>
        <begin position="1"/>
        <end position="23"/>
    </location>
</feature>
<reference evidence="2" key="1">
    <citation type="journal article" date="2023" name="Mol. Phylogenet. Evol.">
        <title>Genome-scale phylogeny and comparative genomics of the fungal order Sordariales.</title>
        <authorList>
            <person name="Hensen N."/>
            <person name="Bonometti L."/>
            <person name="Westerberg I."/>
            <person name="Brannstrom I.O."/>
            <person name="Guillou S."/>
            <person name="Cros-Aarteil S."/>
            <person name="Calhoun S."/>
            <person name="Haridas S."/>
            <person name="Kuo A."/>
            <person name="Mondo S."/>
            <person name="Pangilinan J."/>
            <person name="Riley R."/>
            <person name="LaButti K."/>
            <person name="Andreopoulos B."/>
            <person name="Lipzen A."/>
            <person name="Chen C."/>
            <person name="Yan M."/>
            <person name="Daum C."/>
            <person name="Ng V."/>
            <person name="Clum A."/>
            <person name="Steindorff A."/>
            <person name="Ohm R.A."/>
            <person name="Martin F."/>
            <person name="Silar P."/>
            <person name="Natvig D.O."/>
            <person name="Lalanne C."/>
            <person name="Gautier V."/>
            <person name="Ament-Velasquez S.L."/>
            <person name="Kruys A."/>
            <person name="Hutchinson M.I."/>
            <person name="Powell A.J."/>
            <person name="Barry K."/>
            <person name="Miller A.N."/>
            <person name="Grigoriev I.V."/>
            <person name="Debuchy R."/>
            <person name="Gladieux P."/>
            <person name="Hiltunen Thoren M."/>
            <person name="Johannesson H."/>
        </authorList>
    </citation>
    <scope>NUCLEOTIDE SEQUENCE</scope>
    <source>
        <strain evidence="2">CBS 958.72</strain>
    </source>
</reference>
<evidence type="ECO:0000313" key="2">
    <source>
        <dbReference type="EMBL" id="KAK3369170.1"/>
    </source>
</evidence>
<evidence type="ECO:0000256" key="1">
    <source>
        <dbReference type="SAM" id="SignalP"/>
    </source>
</evidence>
<gene>
    <name evidence="2" type="ORF">B0T24DRAFT_631913</name>
</gene>
<evidence type="ECO:0000313" key="3">
    <source>
        <dbReference type="Proteomes" id="UP001287356"/>
    </source>
</evidence>
<accession>A0AAE0K4E5</accession>
<sequence>MSNPFTRTILSFLFLLFIGRTNSASLPRPVAPGQTRLASPSGPNLGFRTIRPGLHCLCTYVMDVQRHCRSRCVSPSCNMLPRFPWNLICPWVELDVQLAKRRTLSWPGHAACLPYATLPLLSKQVARPYRRATSGAGGMANCIYQWYSYLAVANKLHVAMVLRNRSCALWALGSGL</sequence>
<proteinExistence type="predicted"/>
<dbReference type="AlphaFoldDB" id="A0AAE0K4E5"/>
<protein>
    <recommendedName>
        <fullName evidence="4">Secreted protein</fullName>
    </recommendedName>
</protein>
<keyword evidence="3" id="KW-1185">Reference proteome</keyword>
<comment type="caution">
    <text evidence="2">The sequence shown here is derived from an EMBL/GenBank/DDBJ whole genome shotgun (WGS) entry which is preliminary data.</text>
</comment>
<dbReference type="Proteomes" id="UP001287356">
    <property type="component" value="Unassembled WGS sequence"/>
</dbReference>